<feature type="compositionally biased region" description="Basic and acidic residues" evidence="1">
    <location>
        <begin position="1"/>
        <end position="11"/>
    </location>
</feature>
<dbReference type="EMBL" id="BSXT01000012">
    <property type="protein sequence ID" value="GMF14743.1"/>
    <property type="molecule type" value="Genomic_DNA"/>
</dbReference>
<dbReference type="Proteomes" id="UP001165121">
    <property type="component" value="Unassembled WGS sequence"/>
</dbReference>
<gene>
    <name evidence="3" type="ORF">Pfra01_000016300</name>
</gene>
<evidence type="ECO:0000256" key="1">
    <source>
        <dbReference type="SAM" id="MobiDB-lite"/>
    </source>
</evidence>
<comment type="caution">
    <text evidence="3">The sequence shown here is derived from an EMBL/GenBank/DDBJ whole genome shotgun (WGS) entry which is preliminary data.</text>
</comment>
<feature type="compositionally biased region" description="Polar residues" evidence="1">
    <location>
        <begin position="166"/>
        <end position="180"/>
    </location>
</feature>
<protein>
    <submittedName>
        <fullName evidence="3">Unnamed protein product</fullName>
    </submittedName>
</protein>
<evidence type="ECO:0000259" key="2">
    <source>
        <dbReference type="Pfam" id="PF13843"/>
    </source>
</evidence>
<dbReference type="Pfam" id="PF13843">
    <property type="entry name" value="DDE_Tnp_1_7"/>
    <property type="match status" value="1"/>
</dbReference>
<keyword evidence="4" id="KW-1185">Reference proteome</keyword>
<sequence length="448" mass="48287">MEGDGRERPQEKVSGSGGCGASRTDKMLPDAAPGGGGRVIAGAMMAANAGDRMLTDVAYRGGGGGVETGFVPLLNGAVASGGVCGEGPDVHAVTDGADDASSSAAPKRTRGRPKGSKNKPKVAIGPESKRKRGRLVGSKASPKRSLAQAMGSAEADVPPDIRIPQQEDSAATSVTVNTNESDTDELPGTIVPRGEGANTQVEGDIDDEECMEMLDPPTELPTSLSDVEATRNMRFEPGAPSEEPENLYWHMDGTTTTRLLSKFKHIFEHSASASFFAYIPLSFWQQVVGETNIYARMNDIAVTTPFTLDEVMAFLGVLFYMELVDKGECSNYWGQLVEDAIFGGSSVRLDAVMPLRRFKQLRQAFCFRCIEVSSGNRDQAVRIRPLLNLLKVTGPKYVEVRRNVALDEASIACRTKYGKPLVVYNPMKPTGKCHFRIYMLCCSATWIS</sequence>
<feature type="region of interest" description="Disordered" evidence="1">
    <location>
        <begin position="90"/>
        <end position="200"/>
    </location>
</feature>
<dbReference type="PANTHER" id="PTHR46599:SF3">
    <property type="entry name" value="PIGGYBAC TRANSPOSABLE ELEMENT-DERIVED PROTEIN 4"/>
    <property type="match status" value="1"/>
</dbReference>
<feature type="domain" description="PiggyBac transposable element-derived protein" evidence="2">
    <location>
        <begin position="280"/>
        <end position="444"/>
    </location>
</feature>
<feature type="region of interest" description="Disordered" evidence="1">
    <location>
        <begin position="1"/>
        <end position="35"/>
    </location>
</feature>
<dbReference type="AlphaFoldDB" id="A0A9W6TJF3"/>
<evidence type="ECO:0000313" key="3">
    <source>
        <dbReference type="EMBL" id="GMF14743.1"/>
    </source>
</evidence>
<feature type="compositionally biased region" description="Basic residues" evidence="1">
    <location>
        <begin position="107"/>
        <end position="120"/>
    </location>
</feature>
<name>A0A9W6TJF3_9STRA</name>
<dbReference type="OrthoDB" id="108269at2759"/>
<dbReference type="InterPro" id="IPR029526">
    <property type="entry name" value="PGBD"/>
</dbReference>
<organism evidence="3 4">
    <name type="scientific">Phytophthora fragariaefolia</name>
    <dbReference type="NCBI Taxonomy" id="1490495"/>
    <lineage>
        <taxon>Eukaryota</taxon>
        <taxon>Sar</taxon>
        <taxon>Stramenopiles</taxon>
        <taxon>Oomycota</taxon>
        <taxon>Peronosporomycetes</taxon>
        <taxon>Peronosporales</taxon>
        <taxon>Peronosporaceae</taxon>
        <taxon>Phytophthora</taxon>
    </lineage>
</organism>
<dbReference type="PANTHER" id="PTHR46599">
    <property type="entry name" value="PIGGYBAC TRANSPOSABLE ELEMENT-DERIVED PROTEIN 4"/>
    <property type="match status" value="1"/>
</dbReference>
<proteinExistence type="predicted"/>
<reference evidence="3" key="1">
    <citation type="submission" date="2023-04" db="EMBL/GenBank/DDBJ databases">
        <title>Phytophthora fragariaefolia NBRC 109709.</title>
        <authorList>
            <person name="Ichikawa N."/>
            <person name="Sato H."/>
            <person name="Tonouchi N."/>
        </authorList>
    </citation>
    <scope>NUCLEOTIDE SEQUENCE</scope>
    <source>
        <strain evidence="3">NBRC 109709</strain>
    </source>
</reference>
<accession>A0A9W6TJF3</accession>
<evidence type="ECO:0000313" key="4">
    <source>
        <dbReference type="Proteomes" id="UP001165121"/>
    </source>
</evidence>